<dbReference type="EMBL" id="JYDI01000196">
    <property type="protein sequence ID" value="KRY48767.1"/>
    <property type="molecule type" value="Genomic_DNA"/>
</dbReference>
<comment type="caution">
    <text evidence="1">The sequence shown here is derived from an EMBL/GenBank/DDBJ whole genome shotgun (WGS) entry which is preliminary data.</text>
</comment>
<organism evidence="1 2">
    <name type="scientific">Trichinella britovi</name>
    <name type="common">Parasitic roundworm</name>
    <dbReference type="NCBI Taxonomy" id="45882"/>
    <lineage>
        <taxon>Eukaryota</taxon>
        <taxon>Metazoa</taxon>
        <taxon>Ecdysozoa</taxon>
        <taxon>Nematoda</taxon>
        <taxon>Enoplea</taxon>
        <taxon>Dorylaimia</taxon>
        <taxon>Trichinellida</taxon>
        <taxon>Trichinellidae</taxon>
        <taxon>Trichinella</taxon>
    </lineage>
</organism>
<keyword evidence="2" id="KW-1185">Reference proteome</keyword>
<evidence type="ECO:0000313" key="1">
    <source>
        <dbReference type="EMBL" id="KRY48767.1"/>
    </source>
</evidence>
<gene>
    <name evidence="1" type="ORF">T03_3197</name>
</gene>
<dbReference type="Proteomes" id="UP000054653">
    <property type="component" value="Unassembled WGS sequence"/>
</dbReference>
<sequence length="86" mass="9861">MQRWDFLGYALFTFVNPSTDSFQSSVNCNRSFRLPLAASLVLRSVLYCNHLFTTATWIVQKNSSALSCHRTVHTLFPVVVHTWKVP</sequence>
<dbReference type="AlphaFoldDB" id="A0A0V1CHJ9"/>
<evidence type="ECO:0000313" key="2">
    <source>
        <dbReference type="Proteomes" id="UP000054653"/>
    </source>
</evidence>
<protein>
    <submittedName>
        <fullName evidence="1">Uncharacterized protein</fullName>
    </submittedName>
</protein>
<accession>A0A0V1CHJ9</accession>
<name>A0A0V1CHJ9_TRIBR</name>
<proteinExistence type="predicted"/>
<reference evidence="1 2" key="1">
    <citation type="submission" date="2015-01" db="EMBL/GenBank/DDBJ databases">
        <title>Evolution of Trichinella species and genotypes.</title>
        <authorList>
            <person name="Korhonen P.K."/>
            <person name="Edoardo P."/>
            <person name="Giuseppe L.R."/>
            <person name="Gasser R.B."/>
        </authorList>
    </citation>
    <scope>NUCLEOTIDE SEQUENCE [LARGE SCALE GENOMIC DNA]</scope>
    <source>
        <strain evidence="1">ISS120</strain>
    </source>
</reference>